<reference evidence="3 4" key="1">
    <citation type="submission" date="2020-08" db="EMBL/GenBank/DDBJ databases">
        <title>Functional genomics of gut bacteria from endangered species of beetles.</title>
        <authorList>
            <person name="Carlos-Shanley C."/>
        </authorList>
    </citation>
    <scope>NUCLEOTIDE SEQUENCE [LARGE SCALE GENOMIC DNA]</scope>
    <source>
        <strain evidence="3 4">S00142</strain>
    </source>
</reference>
<dbReference type="Pfam" id="PF14344">
    <property type="entry name" value="DUF4397"/>
    <property type="match status" value="1"/>
</dbReference>
<organism evidence="3 4">
    <name type="scientific">Flavobacterium nitrogenifigens</name>
    <dbReference type="NCBI Taxonomy" id="1617283"/>
    <lineage>
        <taxon>Bacteria</taxon>
        <taxon>Pseudomonadati</taxon>
        <taxon>Bacteroidota</taxon>
        <taxon>Flavobacteriia</taxon>
        <taxon>Flavobacteriales</taxon>
        <taxon>Flavobacteriaceae</taxon>
        <taxon>Flavobacterium</taxon>
    </lineage>
</organism>
<evidence type="ECO:0000259" key="2">
    <source>
        <dbReference type="Pfam" id="PF14344"/>
    </source>
</evidence>
<feature type="chain" id="PRO_5031322647" description="DUF4397 domain-containing protein" evidence="1">
    <location>
        <begin position="23"/>
        <end position="228"/>
    </location>
</feature>
<name>A0A7W7N855_9FLAO</name>
<dbReference type="PROSITE" id="PS51257">
    <property type="entry name" value="PROKAR_LIPOPROTEIN"/>
    <property type="match status" value="1"/>
</dbReference>
<evidence type="ECO:0000256" key="1">
    <source>
        <dbReference type="SAM" id="SignalP"/>
    </source>
</evidence>
<dbReference type="InterPro" id="IPR025510">
    <property type="entry name" value="DUF4397"/>
</dbReference>
<accession>A0A7W7N855</accession>
<protein>
    <recommendedName>
        <fullName evidence="2">DUF4397 domain-containing protein</fullName>
    </recommendedName>
</protein>
<comment type="caution">
    <text evidence="3">The sequence shown here is derived from an EMBL/GenBank/DDBJ whole genome shotgun (WGS) entry which is preliminary data.</text>
</comment>
<gene>
    <name evidence="3" type="ORF">HNP37_002202</name>
</gene>
<feature type="domain" description="DUF4397" evidence="2">
    <location>
        <begin position="39"/>
        <end position="148"/>
    </location>
</feature>
<keyword evidence="1" id="KW-0732">Signal</keyword>
<evidence type="ECO:0000313" key="4">
    <source>
        <dbReference type="Proteomes" id="UP000561681"/>
    </source>
</evidence>
<feature type="signal peptide" evidence="1">
    <location>
        <begin position="1"/>
        <end position="22"/>
    </location>
</feature>
<dbReference type="AlphaFoldDB" id="A0A7W7N855"/>
<dbReference type="Proteomes" id="UP000561681">
    <property type="component" value="Unassembled WGS sequence"/>
</dbReference>
<evidence type="ECO:0000313" key="3">
    <source>
        <dbReference type="EMBL" id="MBB4802129.1"/>
    </source>
</evidence>
<sequence>MKNIFFKSLLSALAAFSFISCESDEYYYYNYPDTAYGTITNASPNSGGLDFFSDENQINSSPLDYTNTFGYYNFYTGNRIFTVKNNQGDVLAQTEINLRAGDHFSVFAVNTFDNIELVSYSDLLRYPALNNAVVRFINLSPDSGDVNVKSETRGFAEGLSFKESTGFVEVSSGFYNFSFTKSDTGESLYKDMDVELRPGRIYTIYTKGFASPPAGSNDTFSTKIIRNY</sequence>
<proteinExistence type="predicted"/>
<dbReference type="EMBL" id="JACHLD010000003">
    <property type="protein sequence ID" value="MBB4802129.1"/>
    <property type="molecule type" value="Genomic_DNA"/>
</dbReference>
<keyword evidence="4" id="KW-1185">Reference proteome</keyword>
<dbReference type="RefSeq" id="WP_184161373.1">
    <property type="nucleotide sequence ID" value="NZ_JACHLD010000003.1"/>
</dbReference>